<protein>
    <submittedName>
        <fullName evidence="7">DUF1049 domain-containing protein</fullName>
    </submittedName>
</protein>
<dbReference type="InterPro" id="IPR010445">
    <property type="entry name" value="LapA_dom"/>
</dbReference>
<evidence type="ECO:0000313" key="8">
    <source>
        <dbReference type="Proteomes" id="UP000640274"/>
    </source>
</evidence>
<evidence type="ECO:0000259" key="6">
    <source>
        <dbReference type="Pfam" id="PF06305"/>
    </source>
</evidence>
<evidence type="ECO:0000256" key="5">
    <source>
        <dbReference type="SAM" id="Phobius"/>
    </source>
</evidence>
<dbReference type="Proteomes" id="UP000640274">
    <property type="component" value="Unassembled WGS sequence"/>
</dbReference>
<evidence type="ECO:0000256" key="2">
    <source>
        <dbReference type="ARBA" id="ARBA00022692"/>
    </source>
</evidence>
<dbReference type="RefSeq" id="WP_199019539.1">
    <property type="nucleotide sequence ID" value="NZ_JAELUP010000062.1"/>
</dbReference>
<evidence type="ECO:0000313" key="7">
    <source>
        <dbReference type="EMBL" id="MBJ6361991.1"/>
    </source>
</evidence>
<evidence type="ECO:0000256" key="1">
    <source>
        <dbReference type="ARBA" id="ARBA00022475"/>
    </source>
</evidence>
<organism evidence="7 8">
    <name type="scientific">Paenibacillus roseus</name>
    <dbReference type="NCBI Taxonomy" id="2798579"/>
    <lineage>
        <taxon>Bacteria</taxon>
        <taxon>Bacillati</taxon>
        <taxon>Bacillota</taxon>
        <taxon>Bacilli</taxon>
        <taxon>Bacillales</taxon>
        <taxon>Paenibacillaceae</taxon>
        <taxon>Paenibacillus</taxon>
    </lineage>
</organism>
<keyword evidence="3 5" id="KW-1133">Transmembrane helix</keyword>
<dbReference type="PANTHER" id="PTHR41335:SF1">
    <property type="entry name" value="MEMBRANE PROTEIN"/>
    <property type="match status" value="1"/>
</dbReference>
<evidence type="ECO:0000256" key="4">
    <source>
        <dbReference type="ARBA" id="ARBA00023136"/>
    </source>
</evidence>
<dbReference type="Pfam" id="PF06305">
    <property type="entry name" value="LapA_dom"/>
    <property type="match status" value="1"/>
</dbReference>
<sequence>MKTQWMVISALLFALITAIFAVINVDKVQVNFGFVQTDTPLILVILFSTLLGGLTVFFFAVIRQFKLQRRIRSLEKQLASHHADTAEKVSGTHDVHVEAEYQMETELGLSSRETERK</sequence>
<keyword evidence="2 5" id="KW-0812">Transmembrane</keyword>
<accession>A0A934MPE5</accession>
<keyword evidence="1" id="KW-1003">Cell membrane</keyword>
<keyword evidence="4 5" id="KW-0472">Membrane</keyword>
<comment type="caution">
    <text evidence="7">The sequence shown here is derived from an EMBL/GenBank/DDBJ whole genome shotgun (WGS) entry which is preliminary data.</text>
</comment>
<name>A0A934MPE5_9BACL</name>
<dbReference type="AlphaFoldDB" id="A0A934MPE5"/>
<dbReference type="EMBL" id="JAELUP010000062">
    <property type="protein sequence ID" value="MBJ6361991.1"/>
    <property type="molecule type" value="Genomic_DNA"/>
</dbReference>
<reference evidence="7" key="1">
    <citation type="submission" date="2020-12" db="EMBL/GenBank/DDBJ databases">
        <authorList>
            <person name="Huq M.A."/>
        </authorList>
    </citation>
    <scope>NUCLEOTIDE SEQUENCE</scope>
    <source>
        <strain evidence="7">MAHUQ-46</strain>
    </source>
</reference>
<keyword evidence="8" id="KW-1185">Reference proteome</keyword>
<feature type="domain" description="Lipopolysaccharide assembly protein A" evidence="6">
    <location>
        <begin position="24"/>
        <end position="80"/>
    </location>
</feature>
<proteinExistence type="predicted"/>
<dbReference type="GO" id="GO:0005886">
    <property type="term" value="C:plasma membrane"/>
    <property type="evidence" value="ECO:0007669"/>
    <property type="project" value="InterPro"/>
</dbReference>
<feature type="transmembrane region" description="Helical" evidence="5">
    <location>
        <begin position="41"/>
        <end position="62"/>
    </location>
</feature>
<evidence type="ECO:0000256" key="3">
    <source>
        <dbReference type="ARBA" id="ARBA00022989"/>
    </source>
</evidence>
<gene>
    <name evidence="7" type="ORF">JFN88_12015</name>
</gene>
<dbReference type="PANTHER" id="PTHR41335">
    <property type="entry name" value="MEMBRANE PROTEIN-RELATED"/>
    <property type="match status" value="1"/>
</dbReference>